<feature type="region of interest" description="Disordered" evidence="1">
    <location>
        <begin position="21"/>
        <end position="172"/>
    </location>
</feature>
<sequence>MEKWRDDRMEEGARWGWLRATRPRSDRLRLRSPSHGGEGRSSGPIGKLKKVVSGDKTDTKREMEKRRDDRMEEGARRGWLRATRPRSDHLRSRSPSHGGEGGSSGPIGKGEGRSKMEEGRGTLKKVVSGDRIDTKREMEKRRDDKMEEGALRGCTPIGKGEGRSKMEEGRGTAWESLERWVRGRGCELKKVVRGDRTDTKKEMEKRRDDRMEEGARRGWLRATRPRSDRLQSRSPSHGGQGGSSGPIGKGEGRSEMEEGRGTAWESLERGVRGRGCEVWKMEEGGDGGWRYGLDLR</sequence>
<evidence type="ECO:0000256" key="1">
    <source>
        <dbReference type="SAM" id="MobiDB-lite"/>
    </source>
</evidence>
<dbReference type="AlphaFoldDB" id="A0A2N9EQP4"/>
<feature type="compositionally biased region" description="Gly residues" evidence="1">
    <location>
        <begin position="98"/>
        <end position="109"/>
    </location>
</feature>
<feature type="region of interest" description="Disordered" evidence="1">
    <location>
        <begin position="194"/>
        <end position="267"/>
    </location>
</feature>
<accession>A0A2N9EQP4</accession>
<reference evidence="2" key="1">
    <citation type="submission" date="2018-02" db="EMBL/GenBank/DDBJ databases">
        <authorList>
            <person name="Cohen D.B."/>
            <person name="Kent A.D."/>
        </authorList>
    </citation>
    <scope>NUCLEOTIDE SEQUENCE</scope>
</reference>
<gene>
    <name evidence="2" type="ORF">FSB_LOCUS4872</name>
</gene>
<feature type="compositionally biased region" description="Basic and acidic residues" evidence="1">
    <location>
        <begin position="52"/>
        <end position="76"/>
    </location>
</feature>
<feature type="compositionally biased region" description="Basic and acidic residues" evidence="1">
    <location>
        <begin position="194"/>
        <end position="216"/>
    </location>
</feature>
<protein>
    <submittedName>
        <fullName evidence="2">Uncharacterized protein</fullName>
    </submittedName>
</protein>
<dbReference type="EMBL" id="OIVN01000247">
    <property type="protein sequence ID" value="SPC76990.1"/>
    <property type="molecule type" value="Genomic_DNA"/>
</dbReference>
<feature type="compositionally biased region" description="Basic and acidic residues" evidence="1">
    <location>
        <begin position="160"/>
        <end position="172"/>
    </location>
</feature>
<proteinExistence type="predicted"/>
<feature type="compositionally biased region" description="Basic and acidic residues" evidence="1">
    <location>
        <begin position="110"/>
        <end position="150"/>
    </location>
</feature>
<name>A0A2N9EQP4_FAGSY</name>
<evidence type="ECO:0000313" key="2">
    <source>
        <dbReference type="EMBL" id="SPC76990.1"/>
    </source>
</evidence>
<organism evidence="2">
    <name type="scientific">Fagus sylvatica</name>
    <name type="common">Beechnut</name>
    <dbReference type="NCBI Taxonomy" id="28930"/>
    <lineage>
        <taxon>Eukaryota</taxon>
        <taxon>Viridiplantae</taxon>
        <taxon>Streptophyta</taxon>
        <taxon>Embryophyta</taxon>
        <taxon>Tracheophyta</taxon>
        <taxon>Spermatophyta</taxon>
        <taxon>Magnoliopsida</taxon>
        <taxon>eudicotyledons</taxon>
        <taxon>Gunneridae</taxon>
        <taxon>Pentapetalae</taxon>
        <taxon>rosids</taxon>
        <taxon>fabids</taxon>
        <taxon>Fagales</taxon>
        <taxon>Fagaceae</taxon>
        <taxon>Fagus</taxon>
    </lineage>
</organism>
<feature type="compositionally biased region" description="Basic and acidic residues" evidence="1">
    <location>
        <begin position="250"/>
        <end position="267"/>
    </location>
</feature>
<feature type="compositionally biased region" description="Gly residues" evidence="1">
    <location>
        <begin position="238"/>
        <end position="249"/>
    </location>
</feature>